<proteinExistence type="predicted"/>
<evidence type="ECO:0000256" key="1">
    <source>
        <dbReference type="SAM" id="Phobius"/>
    </source>
</evidence>
<protein>
    <submittedName>
        <fullName evidence="2">Uncharacterized protein</fullName>
    </submittedName>
</protein>
<dbReference type="AlphaFoldDB" id="A0A8J7H2D5"/>
<feature type="transmembrane region" description="Helical" evidence="1">
    <location>
        <begin position="12"/>
        <end position="34"/>
    </location>
</feature>
<dbReference type="EMBL" id="JAEAGR010000007">
    <property type="protein sequence ID" value="MBH1940903.1"/>
    <property type="molecule type" value="Genomic_DNA"/>
</dbReference>
<keyword evidence="1" id="KW-0812">Transmembrane</keyword>
<dbReference type="RefSeq" id="WP_197661127.1">
    <property type="nucleotide sequence ID" value="NZ_JAEAGR010000007.1"/>
</dbReference>
<evidence type="ECO:0000313" key="3">
    <source>
        <dbReference type="Proteomes" id="UP000623269"/>
    </source>
</evidence>
<organism evidence="2 3">
    <name type="scientific">Mobilitalea sibirica</name>
    <dbReference type="NCBI Taxonomy" id="1462919"/>
    <lineage>
        <taxon>Bacteria</taxon>
        <taxon>Bacillati</taxon>
        <taxon>Bacillota</taxon>
        <taxon>Clostridia</taxon>
        <taxon>Lachnospirales</taxon>
        <taxon>Lachnospiraceae</taxon>
        <taxon>Mobilitalea</taxon>
    </lineage>
</organism>
<accession>A0A8J7H2D5</accession>
<keyword evidence="3" id="KW-1185">Reference proteome</keyword>
<keyword evidence="1" id="KW-1133">Transmembrane helix</keyword>
<name>A0A8J7H2D5_9FIRM</name>
<sequence>MLKKVLIPKSKKVIFIITSVVAVVLLLVVASYFLPQIVDNETHATSSKKFQGFIEAQEIEVSAQDILKHKTRPVRLKIIRKLDVDEYDEIKGVGKYDYLSWSYYEALITYDFSKNKTLDESIIISQFGNEEWQMKGDPLLGIDQEYVMFLIQNKKTDGYWGAYLGKESVYDIVKEKDGEFLYKRGIALPIPNNEKYYKMDKKDVVTTNPENPVAYSQKITKTDLVALLKDQKNSTDVK</sequence>
<keyword evidence="1" id="KW-0472">Membrane</keyword>
<evidence type="ECO:0000313" key="2">
    <source>
        <dbReference type="EMBL" id="MBH1940903.1"/>
    </source>
</evidence>
<dbReference type="Proteomes" id="UP000623269">
    <property type="component" value="Unassembled WGS sequence"/>
</dbReference>
<gene>
    <name evidence="2" type="ORF">I5677_08375</name>
</gene>
<comment type="caution">
    <text evidence="2">The sequence shown here is derived from an EMBL/GenBank/DDBJ whole genome shotgun (WGS) entry which is preliminary data.</text>
</comment>
<reference evidence="2" key="1">
    <citation type="submission" date="2020-12" db="EMBL/GenBank/DDBJ databases">
        <title>M. sibirica DSM 26468T genome.</title>
        <authorList>
            <person name="Thieme N."/>
            <person name="Rettenmaier R."/>
            <person name="Zverlov V."/>
            <person name="Liebl W."/>
        </authorList>
    </citation>
    <scope>NUCLEOTIDE SEQUENCE</scope>
    <source>
        <strain evidence="2">DSM 26468</strain>
    </source>
</reference>